<evidence type="ECO:0000313" key="4">
    <source>
        <dbReference type="EMBL" id="ART34493.1"/>
    </source>
</evidence>
<organism evidence="4">
    <name type="scientific">Cherry-associated luteovirus</name>
    <dbReference type="NCBI Taxonomy" id="1912598"/>
    <lineage>
        <taxon>Viruses</taxon>
        <taxon>Riboviria</taxon>
        <taxon>Orthornavirae</taxon>
        <taxon>Kitrinoviricota</taxon>
        <taxon>Tolucaviricetes</taxon>
        <taxon>Tolivirales</taxon>
        <taxon>Tombusviridae</taxon>
        <taxon>Regressovirinae</taxon>
        <taxon>Luteovirus</taxon>
        <taxon>Luteovirus avii</taxon>
    </lineage>
</organism>
<dbReference type="EMBL" id="KY686298">
    <property type="protein sequence ID" value="ART34493.1"/>
    <property type="molecule type" value="Genomic_RNA"/>
</dbReference>
<evidence type="ECO:0000256" key="1">
    <source>
        <dbReference type="ARBA" id="ARBA00022448"/>
    </source>
</evidence>
<feature type="region of interest" description="Disordered" evidence="3">
    <location>
        <begin position="135"/>
        <end position="177"/>
    </location>
</feature>
<evidence type="ECO:0000256" key="2">
    <source>
        <dbReference type="ARBA" id="ARBA00023031"/>
    </source>
</evidence>
<dbReference type="Pfam" id="PF01659">
    <property type="entry name" value="Luteo_Vpg"/>
    <property type="match status" value="1"/>
</dbReference>
<dbReference type="InterPro" id="IPR001964">
    <property type="entry name" value="Luteo_VPG"/>
</dbReference>
<keyword evidence="1" id="KW-0813">Transport</keyword>
<accession>A0A1Y0B8J5</accession>
<dbReference type="GO" id="GO:0046740">
    <property type="term" value="P:transport of virus in host, cell to cell"/>
    <property type="evidence" value="ECO:0007669"/>
    <property type="project" value="UniProtKB-KW"/>
</dbReference>
<name>A0A1Y0B8J5_9TOMB</name>
<feature type="compositionally biased region" description="Polar residues" evidence="3">
    <location>
        <begin position="136"/>
        <end position="148"/>
    </location>
</feature>
<evidence type="ECO:0000256" key="3">
    <source>
        <dbReference type="SAM" id="MobiDB-lite"/>
    </source>
</evidence>
<protein>
    <submittedName>
        <fullName evidence="4">Movement protein P4</fullName>
    </submittedName>
</protein>
<keyword evidence="2" id="KW-0916">Viral movement protein</keyword>
<proteinExistence type="predicted"/>
<sequence>MGKEGTRAQMQNQLWSTYNLEDGEEPVEVLQEETELLAPDLETTATGSLLQWTTSIQPPAGSLNSDPTFHSTQIFQMAYSSPSTSIKSRTLLSSMSRTRPASLVGHSLSRLILPGNKPISSLGLYPSLCQRDSLEGSKQGSFADSSGTPLRRINSGLSTRETVSRRTSRANSLSPSM</sequence>
<reference evidence="4" key="1">
    <citation type="submission" date="2017-03" db="EMBL/GenBank/DDBJ databases">
        <title>Complete nucleotide sequence of a highly divergent isolate of cherry-associated luteovius (ChALV) isolated from peach in South Korea.</title>
        <authorList>
            <person name="Igori D."/>
            <person name="Lim S."/>
            <person name="Baek D."/>
            <person name="Cho I.-S."/>
            <person name="Moon J.S."/>
        </authorList>
    </citation>
    <scope>NUCLEOTIDE SEQUENCE</scope>
    <source>
        <strain evidence="4">SK</strain>
    </source>
</reference>